<feature type="transmembrane region" description="Helical" evidence="8">
    <location>
        <begin position="226"/>
        <end position="250"/>
    </location>
</feature>
<dbReference type="InterPro" id="IPR000537">
    <property type="entry name" value="UbiA_prenyltransferase"/>
</dbReference>
<keyword evidence="7 8" id="KW-0472">Membrane</keyword>
<keyword evidence="10" id="KW-1185">Reference proteome</keyword>
<evidence type="ECO:0000313" key="10">
    <source>
        <dbReference type="Proteomes" id="UP000305067"/>
    </source>
</evidence>
<feature type="transmembrane region" description="Helical" evidence="8">
    <location>
        <begin position="256"/>
        <end position="275"/>
    </location>
</feature>
<evidence type="ECO:0000313" key="9">
    <source>
        <dbReference type="EMBL" id="TFK95266.1"/>
    </source>
</evidence>
<dbReference type="Gene3D" id="1.10.357.140">
    <property type="entry name" value="UbiA prenyltransferase"/>
    <property type="match status" value="1"/>
</dbReference>
<dbReference type="Gene3D" id="1.20.120.1780">
    <property type="entry name" value="UbiA prenyltransferase"/>
    <property type="match status" value="1"/>
</dbReference>
<keyword evidence="4 9" id="KW-0808">Transferase</keyword>
<feature type="transmembrane region" description="Helical" evidence="8">
    <location>
        <begin position="33"/>
        <end position="52"/>
    </location>
</feature>
<reference evidence="9 10" key="1">
    <citation type="journal article" date="2019" name="Nat. Ecol. Evol.">
        <title>Megaphylogeny resolves global patterns of mushroom evolution.</title>
        <authorList>
            <person name="Varga T."/>
            <person name="Krizsan K."/>
            <person name="Foldi C."/>
            <person name="Dima B."/>
            <person name="Sanchez-Garcia M."/>
            <person name="Sanchez-Ramirez S."/>
            <person name="Szollosi G.J."/>
            <person name="Szarkandi J.G."/>
            <person name="Papp V."/>
            <person name="Albert L."/>
            <person name="Andreopoulos W."/>
            <person name="Angelini C."/>
            <person name="Antonin V."/>
            <person name="Barry K.W."/>
            <person name="Bougher N.L."/>
            <person name="Buchanan P."/>
            <person name="Buyck B."/>
            <person name="Bense V."/>
            <person name="Catcheside P."/>
            <person name="Chovatia M."/>
            <person name="Cooper J."/>
            <person name="Damon W."/>
            <person name="Desjardin D."/>
            <person name="Finy P."/>
            <person name="Geml J."/>
            <person name="Haridas S."/>
            <person name="Hughes K."/>
            <person name="Justo A."/>
            <person name="Karasinski D."/>
            <person name="Kautmanova I."/>
            <person name="Kiss B."/>
            <person name="Kocsube S."/>
            <person name="Kotiranta H."/>
            <person name="LaButti K.M."/>
            <person name="Lechner B.E."/>
            <person name="Liimatainen K."/>
            <person name="Lipzen A."/>
            <person name="Lukacs Z."/>
            <person name="Mihaltcheva S."/>
            <person name="Morgado L.N."/>
            <person name="Niskanen T."/>
            <person name="Noordeloos M.E."/>
            <person name="Ohm R.A."/>
            <person name="Ortiz-Santana B."/>
            <person name="Ovrebo C."/>
            <person name="Racz N."/>
            <person name="Riley R."/>
            <person name="Savchenko A."/>
            <person name="Shiryaev A."/>
            <person name="Soop K."/>
            <person name="Spirin V."/>
            <person name="Szebenyi C."/>
            <person name="Tomsovsky M."/>
            <person name="Tulloss R.E."/>
            <person name="Uehling J."/>
            <person name="Grigoriev I.V."/>
            <person name="Vagvolgyi C."/>
            <person name="Papp T."/>
            <person name="Martin F.M."/>
            <person name="Miettinen O."/>
            <person name="Hibbett D.S."/>
            <person name="Nagy L.G."/>
        </authorList>
    </citation>
    <scope>NUCLEOTIDE SEQUENCE [LARGE SCALE GENOMIC DNA]</scope>
    <source>
        <strain evidence="9 10">CBS 309.79</strain>
    </source>
</reference>
<feature type="transmembrane region" description="Helical" evidence="8">
    <location>
        <begin position="157"/>
        <end position="175"/>
    </location>
</feature>
<dbReference type="PANTHER" id="PTHR11048">
    <property type="entry name" value="PRENYLTRANSFERASES"/>
    <property type="match status" value="1"/>
</dbReference>
<evidence type="ECO:0000256" key="2">
    <source>
        <dbReference type="ARBA" id="ARBA00004141"/>
    </source>
</evidence>
<dbReference type="InterPro" id="IPR044878">
    <property type="entry name" value="UbiA_sf"/>
</dbReference>
<gene>
    <name evidence="9" type="ORF">BDV98DRAFT_517983</name>
</gene>
<feature type="transmembrane region" description="Helical" evidence="8">
    <location>
        <begin position="287"/>
        <end position="308"/>
    </location>
</feature>
<feature type="transmembrane region" description="Helical" evidence="8">
    <location>
        <begin position="64"/>
        <end position="81"/>
    </location>
</feature>
<evidence type="ECO:0000256" key="1">
    <source>
        <dbReference type="ARBA" id="ARBA00001946"/>
    </source>
</evidence>
<comment type="cofactor">
    <cofactor evidence="1">
        <name>Mg(2+)</name>
        <dbReference type="ChEBI" id="CHEBI:18420"/>
    </cofactor>
</comment>
<dbReference type="OrthoDB" id="18170at2759"/>
<evidence type="ECO:0000256" key="8">
    <source>
        <dbReference type="SAM" id="Phobius"/>
    </source>
</evidence>
<accession>A0A5C3Q116</accession>
<proteinExistence type="inferred from homology"/>
<feature type="transmembrane region" description="Helical" evidence="8">
    <location>
        <begin position="187"/>
        <end position="205"/>
    </location>
</feature>
<evidence type="ECO:0000256" key="4">
    <source>
        <dbReference type="ARBA" id="ARBA00022679"/>
    </source>
</evidence>
<comment type="subcellular location">
    <subcellularLocation>
        <location evidence="2">Membrane</location>
        <topology evidence="2">Multi-pass membrane protein</topology>
    </subcellularLocation>
</comment>
<keyword evidence="5 8" id="KW-0812">Transmembrane</keyword>
<name>A0A5C3Q116_9AGAR</name>
<evidence type="ECO:0000256" key="5">
    <source>
        <dbReference type="ARBA" id="ARBA00022692"/>
    </source>
</evidence>
<dbReference type="EMBL" id="ML178896">
    <property type="protein sequence ID" value="TFK95266.1"/>
    <property type="molecule type" value="Genomic_DNA"/>
</dbReference>
<dbReference type="GO" id="GO:0016765">
    <property type="term" value="F:transferase activity, transferring alkyl or aryl (other than methyl) groups"/>
    <property type="evidence" value="ECO:0007669"/>
    <property type="project" value="InterPro"/>
</dbReference>
<dbReference type="STRING" id="1884261.A0A5C3Q116"/>
<evidence type="ECO:0000256" key="3">
    <source>
        <dbReference type="ARBA" id="ARBA00005985"/>
    </source>
</evidence>
<dbReference type="GO" id="GO:0005886">
    <property type="term" value="C:plasma membrane"/>
    <property type="evidence" value="ECO:0007669"/>
    <property type="project" value="TreeGrafter"/>
</dbReference>
<dbReference type="GO" id="GO:0006744">
    <property type="term" value="P:ubiquinone biosynthetic process"/>
    <property type="evidence" value="ECO:0007669"/>
    <property type="project" value="TreeGrafter"/>
</dbReference>
<dbReference type="CDD" id="cd13959">
    <property type="entry name" value="PT_UbiA_COQ2"/>
    <property type="match status" value="1"/>
</dbReference>
<dbReference type="AlphaFoldDB" id="A0A5C3Q116"/>
<protein>
    <submittedName>
        <fullName evidence="9">UbiA prenyltransferase</fullName>
    </submittedName>
</protein>
<evidence type="ECO:0000256" key="6">
    <source>
        <dbReference type="ARBA" id="ARBA00022989"/>
    </source>
</evidence>
<keyword evidence="6 8" id="KW-1133">Transmembrane helix</keyword>
<dbReference type="Pfam" id="PF01040">
    <property type="entry name" value="UbiA"/>
    <property type="match status" value="1"/>
</dbReference>
<feature type="transmembrane region" description="Helical" evidence="8">
    <location>
        <begin position="112"/>
        <end position="137"/>
    </location>
</feature>
<dbReference type="InterPro" id="IPR039653">
    <property type="entry name" value="Prenyltransferase"/>
</dbReference>
<dbReference type="Proteomes" id="UP000305067">
    <property type="component" value="Unassembled WGS sequence"/>
</dbReference>
<organism evidence="9 10">
    <name type="scientific">Pterulicium gracile</name>
    <dbReference type="NCBI Taxonomy" id="1884261"/>
    <lineage>
        <taxon>Eukaryota</taxon>
        <taxon>Fungi</taxon>
        <taxon>Dikarya</taxon>
        <taxon>Basidiomycota</taxon>
        <taxon>Agaricomycotina</taxon>
        <taxon>Agaricomycetes</taxon>
        <taxon>Agaricomycetidae</taxon>
        <taxon>Agaricales</taxon>
        <taxon>Pleurotineae</taxon>
        <taxon>Pterulaceae</taxon>
        <taxon>Pterulicium</taxon>
    </lineage>
</organism>
<sequence>MKYRQPPPGLFDLPTMSELRACWELCRLHGNTGFWVVWIPTAWSLLMAYHAHSEMSIGVPLYRALLYVPLCFGIKSLMMTIDDILDWDVDMEVERTKNRPIPRGSITPQRAWVFFALQVIVGVHFSLKFLSTTSLYVAMATWPMYVIYPDLKRWMDFAPIPLGMVFQVGIFMGWADISLDGSVPWHLLVPAYIGATLWTVAYETVYQHQDKEDDARIGLHSLALRMGTWTIPLCFLCAMSFLALIAYAGFENGHSITFFASVAIAGTLLMYRLLGTNINSSSDCKRMFLDTPTVGNIILFGLLADVLYHRLSTGIPI</sequence>
<evidence type="ECO:0000256" key="7">
    <source>
        <dbReference type="ARBA" id="ARBA00023136"/>
    </source>
</evidence>
<dbReference type="PANTHER" id="PTHR11048:SF28">
    <property type="entry name" value="4-HYDROXYBENZOATE POLYPRENYLTRANSFERASE, MITOCHONDRIAL"/>
    <property type="match status" value="1"/>
</dbReference>
<dbReference type="FunFam" id="1.20.120.1780:FF:000001">
    <property type="entry name" value="4-hydroxybenzoate octaprenyltransferase"/>
    <property type="match status" value="1"/>
</dbReference>
<comment type="similarity">
    <text evidence="3">Belongs to the UbiA prenyltransferase family.</text>
</comment>